<dbReference type="GO" id="GO:0010041">
    <property type="term" value="P:response to iron(III) ion"/>
    <property type="evidence" value="ECO:0007669"/>
    <property type="project" value="TreeGrafter"/>
</dbReference>
<feature type="transmembrane region" description="Helical" evidence="8">
    <location>
        <begin position="144"/>
        <end position="163"/>
    </location>
</feature>
<keyword evidence="6 8" id="KW-1133">Transmembrane helix</keyword>
<dbReference type="InterPro" id="IPR038731">
    <property type="entry name" value="RgtA/B/C-like"/>
</dbReference>
<evidence type="ECO:0000256" key="8">
    <source>
        <dbReference type="SAM" id="Phobius"/>
    </source>
</evidence>
<evidence type="ECO:0000259" key="9">
    <source>
        <dbReference type="Pfam" id="PF13231"/>
    </source>
</evidence>
<dbReference type="GO" id="GO:0016763">
    <property type="term" value="F:pentosyltransferase activity"/>
    <property type="evidence" value="ECO:0007669"/>
    <property type="project" value="TreeGrafter"/>
</dbReference>
<dbReference type="GO" id="GO:0009103">
    <property type="term" value="P:lipopolysaccharide biosynthetic process"/>
    <property type="evidence" value="ECO:0007669"/>
    <property type="project" value="UniProtKB-ARBA"/>
</dbReference>
<feature type="domain" description="Glycosyltransferase RgtA/B/C/D-like" evidence="9">
    <location>
        <begin position="72"/>
        <end position="237"/>
    </location>
</feature>
<dbReference type="PANTHER" id="PTHR33908:SF3">
    <property type="entry name" value="UNDECAPRENYL PHOSPHATE-ALPHA-4-AMINO-4-DEOXY-L-ARABINOSE ARABINOSYL TRANSFERASE"/>
    <property type="match status" value="1"/>
</dbReference>
<dbReference type="Proteomes" id="UP000245959">
    <property type="component" value="Unassembled WGS sequence"/>
</dbReference>
<feature type="transmembrane region" description="Helical" evidence="8">
    <location>
        <begin position="367"/>
        <end position="388"/>
    </location>
</feature>
<name>A0A2U1AYN8_9BACT</name>
<evidence type="ECO:0000256" key="7">
    <source>
        <dbReference type="ARBA" id="ARBA00023136"/>
    </source>
</evidence>
<evidence type="ECO:0000256" key="3">
    <source>
        <dbReference type="ARBA" id="ARBA00022676"/>
    </source>
</evidence>
<evidence type="ECO:0000256" key="2">
    <source>
        <dbReference type="ARBA" id="ARBA00022475"/>
    </source>
</evidence>
<proteinExistence type="predicted"/>
<evidence type="ECO:0000256" key="1">
    <source>
        <dbReference type="ARBA" id="ARBA00004651"/>
    </source>
</evidence>
<feature type="transmembrane region" description="Helical" evidence="8">
    <location>
        <begin position="16"/>
        <end position="34"/>
    </location>
</feature>
<feature type="transmembrane region" description="Helical" evidence="8">
    <location>
        <begin position="334"/>
        <end position="355"/>
    </location>
</feature>
<dbReference type="PROSITE" id="PS51257">
    <property type="entry name" value="PROKAR_LIPOPROTEIN"/>
    <property type="match status" value="1"/>
</dbReference>
<dbReference type="GO" id="GO:0005886">
    <property type="term" value="C:plasma membrane"/>
    <property type="evidence" value="ECO:0007669"/>
    <property type="project" value="UniProtKB-SubCell"/>
</dbReference>
<keyword evidence="2" id="KW-1003">Cell membrane</keyword>
<keyword evidence="5 8" id="KW-0812">Transmembrane</keyword>
<feature type="transmembrane region" description="Helical" evidence="8">
    <location>
        <begin position="93"/>
        <end position="111"/>
    </location>
</feature>
<evidence type="ECO:0000256" key="5">
    <source>
        <dbReference type="ARBA" id="ARBA00022692"/>
    </source>
</evidence>
<dbReference type="AlphaFoldDB" id="A0A2U1AYN8"/>
<feature type="transmembrane region" description="Helical" evidence="8">
    <location>
        <begin position="418"/>
        <end position="439"/>
    </location>
</feature>
<gene>
    <name evidence="10" type="ORF">C8D82_11312</name>
</gene>
<dbReference type="Pfam" id="PF13231">
    <property type="entry name" value="PMT_2"/>
    <property type="match status" value="1"/>
</dbReference>
<evidence type="ECO:0000313" key="11">
    <source>
        <dbReference type="Proteomes" id="UP000245959"/>
    </source>
</evidence>
<comment type="subcellular location">
    <subcellularLocation>
        <location evidence="1">Cell membrane</location>
        <topology evidence="1">Multi-pass membrane protein</topology>
    </subcellularLocation>
</comment>
<feature type="transmembrane region" description="Helical" evidence="8">
    <location>
        <begin position="183"/>
        <end position="207"/>
    </location>
</feature>
<evidence type="ECO:0000313" key="10">
    <source>
        <dbReference type="EMBL" id="PVY41540.1"/>
    </source>
</evidence>
<keyword evidence="3" id="KW-0328">Glycosyltransferase</keyword>
<organism evidence="10 11">
    <name type="scientific">Victivallis vadensis</name>
    <dbReference type="NCBI Taxonomy" id="172901"/>
    <lineage>
        <taxon>Bacteria</taxon>
        <taxon>Pseudomonadati</taxon>
        <taxon>Lentisphaerota</taxon>
        <taxon>Lentisphaeria</taxon>
        <taxon>Victivallales</taxon>
        <taxon>Victivallaceae</taxon>
        <taxon>Victivallis</taxon>
    </lineage>
</organism>
<accession>A0A2U1AYN8</accession>
<evidence type="ECO:0000256" key="6">
    <source>
        <dbReference type="ARBA" id="ARBA00022989"/>
    </source>
</evidence>
<keyword evidence="11" id="KW-1185">Reference proteome</keyword>
<dbReference type="PANTHER" id="PTHR33908">
    <property type="entry name" value="MANNOSYLTRANSFERASE YKCB-RELATED"/>
    <property type="match status" value="1"/>
</dbReference>
<reference evidence="10 11" key="1">
    <citation type="submission" date="2018-04" db="EMBL/GenBank/DDBJ databases">
        <title>Genomic Encyclopedia of Type Strains, Phase IV (KMG-IV): sequencing the most valuable type-strain genomes for metagenomic binning, comparative biology and taxonomic classification.</title>
        <authorList>
            <person name="Goeker M."/>
        </authorList>
    </citation>
    <scope>NUCLEOTIDE SEQUENCE [LARGE SCALE GENOMIC DNA]</scope>
    <source>
        <strain evidence="10 11">DSM 14823</strain>
    </source>
</reference>
<feature type="transmembrane region" description="Helical" evidence="8">
    <location>
        <begin position="219"/>
        <end position="242"/>
    </location>
</feature>
<feature type="transmembrane region" description="Helical" evidence="8">
    <location>
        <begin position="284"/>
        <end position="299"/>
    </location>
</feature>
<dbReference type="EMBL" id="QEKH01000013">
    <property type="protein sequence ID" value="PVY41540.1"/>
    <property type="molecule type" value="Genomic_DNA"/>
</dbReference>
<dbReference type="InterPro" id="IPR050297">
    <property type="entry name" value="LipidA_mod_glycosyltrf_83"/>
</dbReference>
<dbReference type="GeneID" id="78295269"/>
<feature type="transmembrane region" description="Helical" evidence="8">
    <location>
        <begin position="117"/>
        <end position="137"/>
    </location>
</feature>
<evidence type="ECO:0000256" key="4">
    <source>
        <dbReference type="ARBA" id="ARBA00022679"/>
    </source>
</evidence>
<feature type="transmembrane region" description="Helical" evidence="8">
    <location>
        <begin position="311"/>
        <end position="328"/>
    </location>
</feature>
<keyword evidence="4 10" id="KW-0808">Transferase</keyword>
<comment type="caution">
    <text evidence="10">The sequence shown here is derived from an EMBL/GenBank/DDBJ whole genome shotgun (WGS) entry which is preliminary data.</text>
</comment>
<keyword evidence="7 8" id="KW-0472">Membrane</keyword>
<protein>
    <submittedName>
        <fullName evidence="10">4-amino-4-deoxy-L-arabinose transferase-like glycosyltransferase</fullName>
    </submittedName>
</protein>
<sequence length="535" mass="58424">MNEFFLKLGRIPARNYLVWLAVLAAVWIGCGVWTNGVASGDETRVAGISAEMVFRGDWLVPRLNGEPFLEYPPLFYWLQAIGFSLFGINDFAAAVPAALAAFGGVLTLFALGRRLGFSGIGAFLSCVLLLTCAQYLSNARSCRVDMLLAFAVLLAVYGFYAMLTERNGAKRFGFWCVGTAGLAAGILTKGLVGAALPAVALGGFLVLRDILERKFRWKNYLAMAAGGAVSLVPVGIWLWLLFQREGQGAFDTVVFTNNLGRFSGSQGDHLAPVYEYLLHLPEQFQPWLVLLLGGIWLLVRQFRHEKRETALFLLCFLLFPYLLLTASSSKRMVYLLPLCAPSALIAGEFALWAVARWRDCGWKGAAALLKIVRWVPAGVAVAGLAGAFGGVPGFAAGTLTIGTAVAACNLLRKRRVSAAVLLVLIAAGFLTGTVESIVWHHRQEKESLRGLFEYCSGQARSTGAELVLYDPPERTSGAANYYLKRNVRVRKDAAGYDGKSPELWILRNKRIEGGMEFADSHRVYILPSEPPPVRK</sequence>
<dbReference type="RefSeq" id="WP_116883963.1">
    <property type="nucleotide sequence ID" value="NZ_QEKH01000013.1"/>
</dbReference>